<evidence type="ECO:0000256" key="12">
    <source>
        <dbReference type="HAMAP-Rule" id="MF_01569"/>
    </source>
</evidence>
<dbReference type="PRINTS" id="PR01046">
    <property type="entry name" value="TRNASYNTHPRO"/>
</dbReference>
<dbReference type="InterPro" id="IPR036621">
    <property type="entry name" value="Anticodon-bd_dom_sf"/>
</dbReference>
<evidence type="ECO:0000259" key="13">
    <source>
        <dbReference type="PROSITE" id="PS50862"/>
    </source>
</evidence>
<evidence type="ECO:0000256" key="1">
    <source>
        <dbReference type="ARBA" id="ARBA00004496"/>
    </source>
</evidence>
<name>A0A269PCP5_9CORY</name>
<dbReference type="GO" id="GO:0006433">
    <property type="term" value="P:prolyl-tRNA aminoacylation"/>
    <property type="evidence" value="ECO:0007669"/>
    <property type="project" value="UniProtKB-UniRule"/>
</dbReference>
<dbReference type="SUPFAM" id="SSF55681">
    <property type="entry name" value="Class II aaRS and biotin synthetases"/>
    <property type="match status" value="1"/>
</dbReference>
<dbReference type="InterPro" id="IPR044140">
    <property type="entry name" value="ProRS_anticodon_short"/>
</dbReference>
<dbReference type="CDD" id="cd00779">
    <property type="entry name" value="ProRS_core_prok"/>
    <property type="match status" value="1"/>
</dbReference>
<dbReference type="PANTHER" id="PTHR42753:SF2">
    <property type="entry name" value="PROLINE--TRNA LIGASE"/>
    <property type="match status" value="1"/>
</dbReference>
<protein>
    <recommendedName>
        <fullName evidence="12">Proline--tRNA ligase</fullName>
        <ecNumber evidence="12">6.1.1.15</ecNumber>
    </recommendedName>
    <alternativeName>
        <fullName evidence="12">Prolyl-tRNA synthetase</fullName>
        <shortName evidence="12">ProRS</shortName>
    </alternativeName>
</protein>
<keyword evidence="5 12" id="KW-0547">Nucleotide-binding</keyword>
<gene>
    <name evidence="12" type="primary">proS</name>
    <name evidence="14" type="ORF">CIG21_07000</name>
</gene>
<dbReference type="CDD" id="cd00861">
    <property type="entry name" value="ProRS_anticodon_short"/>
    <property type="match status" value="1"/>
</dbReference>
<keyword evidence="3 12" id="KW-0963">Cytoplasm</keyword>
<reference evidence="14 15" key="1">
    <citation type="submission" date="2017-08" db="EMBL/GenBank/DDBJ databases">
        <authorList>
            <person name="de Groot N.N."/>
        </authorList>
    </citation>
    <scope>NUCLEOTIDE SEQUENCE [LARGE SCALE GENOMIC DNA]</scope>
    <source>
        <strain evidence="14 15">NBT06-6</strain>
    </source>
</reference>
<dbReference type="SUPFAM" id="SSF52954">
    <property type="entry name" value="Class II aaRS ABD-related"/>
    <property type="match status" value="1"/>
</dbReference>
<dbReference type="GO" id="GO:0004827">
    <property type="term" value="F:proline-tRNA ligase activity"/>
    <property type="evidence" value="ECO:0007669"/>
    <property type="project" value="UniProtKB-UniRule"/>
</dbReference>
<dbReference type="Gene3D" id="3.40.50.800">
    <property type="entry name" value="Anticodon-binding domain"/>
    <property type="match status" value="1"/>
</dbReference>
<evidence type="ECO:0000256" key="3">
    <source>
        <dbReference type="ARBA" id="ARBA00022490"/>
    </source>
</evidence>
<dbReference type="InterPro" id="IPR023717">
    <property type="entry name" value="Pro-tRNA-Synthase_IIa_type1"/>
</dbReference>
<dbReference type="NCBIfam" id="TIGR00409">
    <property type="entry name" value="proS_fam_II"/>
    <property type="match status" value="1"/>
</dbReference>
<evidence type="ECO:0000313" key="15">
    <source>
        <dbReference type="Proteomes" id="UP000215771"/>
    </source>
</evidence>
<evidence type="ECO:0000256" key="11">
    <source>
        <dbReference type="ARBA" id="ARBA00060755"/>
    </source>
</evidence>
<dbReference type="RefSeq" id="WP_095277390.1">
    <property type="nucleotide sequence ID" value="NZ_CP047655.1"/>
</dbReference>
<comment type="similarity">
    <text evidence="11 12">Belongs to the class-II aminoacyl-tRNA synthetase family. ProS type 1 subfamily.</text>
</comment>
<dbReference type="InterPro" id="IPR004500">
    <property type="entry name" value="Pro-tRNA-synth_IIa_bac-type"/>
</dbReference>
<dbReference type="InterPro" id="IPR033730">
    <property type="entry name" value="ProRS_core_prok"/>
</dbReference>
<dbReference type="SUPFAM" id="SSF55826">
    <property type="entry name" value="YbaK/ProRS associated domain"/>
    <property type="match status" value="1"/>
</dbReference>
<dbReference type="Pfam" id="PF04073">
    <property type="entry name" value="tRNA_edit"/>
    <property type="match status" value="1"/>
</dbReference>
<dbReference type="Proteomes" id="UP000215771">
    <property type="component" value="Unassembled WGS sequence"/>
</dbReference>
<dbReference type="InterPro" id="IPR002314">
    <property type="entry name" value="aa-tRNA-synt_IIb"/>
</dbReference>
<dbReference type="NCBIfam" id="NF006625">
    <property type="entry name" value="PRK09194.1"/>
    <property type="match status" value="1"/>
</dbReference>
<dbReference type="HAMAP" id="MF_01569">
    <property type="entry name" value="Pro_tRNA_synth_type1"/>
    <property type="match status" value="1"/>
</dbReference>
<organism evidence="14 15">
    <name type="scientific">Corynebacterium hadale</name>
    <dbReference type="NCBI Taxonomy" id="2026255"/>
    <lineage>
        <taxon>Bacteria</taxon>
        <taxon>Bacillati</taxon>
        <taxon>Actinomycetota</taxon>
        <taxon>Actinomycetes</taxon>
        <taxon>Mycobacteriales</taxon>
        <taxon>Corynebacteriaceae</taxon>
        <taxon>Corynebacterium</taxon>
    </lineage>
</organism>
<dbReference type="GO" id="GO:0005524">
    <property type="term" value="F:ATP binding"/>
    <property type="evidence" value="ECO:0007669"/>
    <property type="project" value="UniProtKB-UniRule"/>
</dbReference>
<evidence type="ECO:0000313" key="14">
    <source>
        <dbReference type="EMBL" id="PAJ69654.1"/>
    </source>
</evidence>
<comment type="catalytic activity">
    <reaction evidence="9 12">
        <text>tRNA(Pro) + L-proline + ATP = L-prolyl-tRNA(Pro) + AMP + diphosphate</text>
        <dbReference type="Rhea" id="RHEA:14305"/>
        <dbReference type="Rhea" id="RHEA-COMP:9700"/>
        <dbReference type="Rhea" id="RHEA-COMP:9702"/>
        <dbReference type="ChEBI" id="CHEBI:30616"/>
        <dbReference type="ChEBI" id="CHEBI:33019"/>
        <dbReference type="ChEBI" id="CHEBI:60039"/>
        <dbReference type="ChEBI" id="CHEBI:78442"/>
        <dbReference type="ChEBI" id="CHEBI:78532"/>
        <dbReference type="ChEBI" id="CHEBI:456215"/>
        <dbReference type="EC" id="6.1.1.15"/>
    </reaction>
</comment>
<dbReference type="InterPro" id="IPR002316">
    <property type="entry name" value="Pro-tRNA-ligase_IIa"/>
</dbReference>
<accession>A0A269PCP5</accession>
<dbReference type="PROSITE" id="PS50862">
    <property type="entry name" value="AA_TRNA_LIGASE_II"/>
    <property type="match status" value="1"/>
</dbReference>
<feature type="domain" description="Aminoacyl-transfer RNA synthetases class-II family profile" evidence="13">
    <location>
        <begin position="35"/>
        <end position="491"/>
    </location>
</feature>
<comment type="function">
    <text evidence="10 12">Catalyzes the attachment of proline to tRNA(Pro) in a two-step reaction: proline is first activated by ATP to form Pro-AMP and then transferred to the acceptor end of tRNA(Pro). As ProRS can inadvertently accommodate and process non-cognate amino acids such as alanine and cysteine, to avoid such errors it has two additional distinct editing activities against alanine. One activity is designated as 'pretransfer' editing and involves the tRNA(Pro)-independent hydrolysis of activated Ala-AMP. The other activity is designated 'posttransfer' editing and involves deacylation of mischarged Ala-tRNA(Pro). The misacylated Cys-tRNA(Pro) is not edited by ProRS.</text>
</comment>
<dbReference type="InterPro" id="IPR036754">
    <property type="entry name" value="YbaK/aa-tRNA-synt-asso_dom_sf"/>
</dbReference>
<dbReference type="InterPro" id="IPR006195">
    <property type="entry name" value="aa-tRNA-synth_II"/>
</dbReference>
<evidence type="ECO:0000256" key="6">
    <source>
        <dbReference type="ARBA" id="ARBA00022840"/>
    </source>
</evidence>
<comment type="domain">
    <text evidence="12">Consists of three domains: the N-terminal catalytic domain, the editing domain and the C-terminal anticodon-binding domain.</text>
</comment>
<sequence length="596" mass="65444">MITRLSQLFLRTLREDPADAEVPSHKLLVRAGYIRRAAPGVYSWLPLGLRTMRKIEGVVREEMDAMGGQELLFPALLPKEPYEATNRWDEYGDDLFRLKDRKGADMLLGPTHEEMFTQTVKDLYSSYKDFPVTLYQIQTKYRDEARPRAGILRGREFVMKDSYSFDMSDEGLDASYAKHRATYQRIFGRVGIRYEICKATSGAMGGSASEEFLAYSENGEDTFVVSSEGDYAANVEAVVTVPPAATPIEGQPEAKEYDTPDSETIDALVEWANKEQVLVNGAPVQASDTLKCMVIKVDDPRAVDEDGNKVGPQLTGVLLPGDRELDEKRLEAALEPATFELASDEDFKNSDFLVKGYVGPRALQANGVRVLADPRVVEGSSWITGADAPQKHVVGLVAGRDFTVDAFVEAAEVREGDPAPEGNGTVQLARGIELGHIFQLGRKYTEAMDVQILDENGKRAVPTMGSYGIGVSRMMAVVAEQRHDDKGLVWPVAIAPYQVHVAVANKDKAALEAGDQIAAELSNAGLEVLFDDRPKVSPGVKFKDAELLGMPFIVILGRAFADGNVELRIRGGETLEVPADEIVEKVRELVAEQLAQ</sequence>
<comment type="subcellular location">
    <subcellularLocation>
        <location evidence="1 12">Cytoplasm</location>
    </subcellularLocation>
</comment>
<comment type="subunit">
    <text evidence="2 12">Homodimer.</text>
</comment>
<evidence type="ECO:0000256" key="2">
    <source>
        <dbReference type="ARBA" id="ARBA00011738"/>
    </source>
</evidence>
<dbReference type="InterPro" id="IPR050062">
    <property type="entry name" value="Pro-tRNA_synthetase"/>
</dbReference>
<dbReference type="GO" id="GO:0002161">
    <property type="term" value="F:aminoacyl-tRNA deacylase activity"/>
    <property type="evidence" value="ECO:0007669"/>
    <property type="project" value="InterPro"/>
</dbReference>
<keyword evidence="4 12" id="KW-0436">Ligase</keyword>
<evidence type="ECO:0000256" key="4">
    <source>
        <dbReference type="ARBA" id="ARBA00022598"/>
    </source>
</evidence>
<dbReference type="GO" id="GO:0005829">
    <property type="term" value="C:cytosol"/>
    <property type="evidence" value="ECO:0007669"/>
    <property type="project" value="TreeGrafter"/>
</dbReference>
<evidence type="ECO:0000256" key="5">
    <source>
        <dbReference type="ARBA" id="ARBA00022741"/>
    </source>
</evidence>
<dbReference type="Pfam" id="PF03129">
    <property type="entry name" value="HGTP_anticodon"/>
    <property type="match status" value="1"/>
</dbReference>
<keyword evidence="7 12" id="KW-0648">Protein biosynthesis</keyword>
<evidence type="ECO:0000256" key="10">
    <source>
        <dbReference type="ARBA" id="ARBA00053664"/>
    </source>
</evidence>
<dbReference type="EMBL" id="NQMQ01000013">
    <property type="protein sequence ID" value="PAJ69654.1"/>
    <property type="molecule type" value="Genomic_DNA"/>
</dbReference>
<comment type="caution">
    <text evidence="14">The sequence shown here is derived from an EMBL/GenBank/DDBJ whole genome shotgun (WGS) entry which is preliminary data.</text>
</comment>
<dbReference type="Gene3D" id="3.30.930.10">
    <property type="entry name" value="Bira Bifunctional Protein, Domain 2"/>
    <property type="match status" value="2"/>
</dbReference>
<dbReference type="FunFam" id="3.30.930.10:FF:000065">
    <property type="entry name" value="Proline--tRNA ligase"/>
    <property type="match status" value="1"/>
</dbReference>
<dbReference type="InterPro" id="IPR004154">
    <property type="entry name" value="Anticodon-bd"/>
</dbReference>
<keyword evidence="6 12" id="KW-0067">ATP-binding</keyword>
<dbReference type="PANTHER" id="PTHR42753">
    <property type="entry name" value="MITOCHONDRIAL RIBOSOME PROTEIN L39/PROLYL-TRNA LIGASE FAMILY MEMBER"/>
    <property type="match status" value="1"/>
</dbReference>
<evidence type="ECO:0000256" key="9">
    <source>
        <dbReference type="ARBA" id="ARBA00047671"/>
    </source>
</evidence>
<dbReference type="FunFam" id="3.30.930.10:FF:000070">
    <property type="entry name" value="Proline--tRNA ligase"/>
    <property type="match status" value="1"/>
</dbReference>
<dbReference type="Pfam" id="PF00587">
    <property type="entry name" value="tRNA-synt_2b"/>
    <property type="match status" value="1"/>
</dbReference>
<evidence type="ECO:0000256" key="7">
    <source>
        <dbReference type="ARBA" id="ARBA00022917"/>
    </source>
</evidence>
<dbReference type="InterPro" id="IPR045864">
    <property type="entry name" value="aa-tRNA-synth_II/BPL/LPL"/>
</dbReference>
<dbReference type="EC" id="6.1.1.15" evidence="12"/>
<dbReference type="InterPro" id="IPR007214">
    <property type="entry name" value="YbaK/aa-tRNA-synth-assoc-dom"/>
</dbReference>
<keyword evidence="8 12" id="KW-0030">Aminoacyl-tRNA synthetase</keyword>
<proteinExistence type="inferred from homology"/>
<dbReference type="AlphaFoldDB" id="A0A269PCP5"/>
<evidence type="ECO:0000256" key="8">
    <source>
        <dbReference type="ARBA" id="ARBA00023146"/>
    </source>
</evidence>